<comment type="catalytic activity">
    <reaction evidence="1">
        <text>(9Z,12Z)-octadecadienoate + O2 = (11S)-hydroperoxy-(9Z,12Z)-octadecadienoate</text>
        <dbReference type="Rhea" id="RHEA:18993"/>
        <dbReference type="ChEBI" id="CHEBI:15379"/>
        <dbReference type="ChEBI" id="CHEBI:30245"/>
        <dbReference type="ChEBI" id="CHEBI:57467"/>
        <dbReference type="EC" id="1.13.11.45"/>
    </reaction>
</comment>
<evidence type="ECO:0000256" key="9">
    <source>
        <dbReference type="SAM" id="MobiDB-lite"/>
    </source>
</evidence>
<dbReference type="GO" id="GO:0046872">
    <property type="term" value="F:metal ion binding"/>
    <property type="evidence" value="ECO:0007669"/>
    <property type="project" value="UniProtKB-KW"/>
</dbReference>
<evidence type="ECO:0000256" key="7">
    <source>
        <dbReference type="ARBA" id="ARBA00023002"/>
    </source>
</evidence>
<dbReference type="Gene3D" id="1.20.245.10">
    <property type="entry name" value="Lipoxygenase-1, Domain 5"/>
    <property type="match status" value="1"/>
</dbReference>
<comment type="caution">
    <text evidence="11">The sequence shown here is derived from an EMBL/GenBank/DDBJ whole genome shotgun (WGS) entry which is preliminary data.</text>
</comment>
<reference evidence="11 12" key="1">
    <citation type="journal article" date="2023" name="PLoS ONE">
        <title>Cytospora paraplurivora sp. nov. isolated from orchards with fruit tree decline syndrome in Ontario, Canada.</title>
        <authorList>
            <person name="Ilyukhin E."/>
            <person name="Nguyen H.D.T."/>
            <person name="Castle A.J."/>
            <person name="Ellouze W."/>
        </authorList>
    </citation>
    <scope>NUCLEOTIDE SEQUENCE [LARGE SCALE GENOMIC DNA]</scope>
    <source>
        <strain evidence="11 12">FDS-564</strain>
    </source>
</reference>
<organism evidence="11 12">
    <name type="scientific">Cytospora paraplurivora</name>
    <dbReference type="NCBI Taxonomy" id="2898453"/>
    <lineage>
        <taxon>Eukaryota</taxon>
        <taxon>Fungi</taxon>
        <taxon>Dikarya</taxon>
        <taxon>Ascomycota</taxon>
        <taxon>Pezizomycotina</taxon>
        <taxon>Sordariomycetes</taxon>
        <taxon>Sordariomycetidae</taxon>
        <taxon>Diaporthales</taxon>
        <taxon>Cytosporaceae</taxon>
        <taxon>Cytospora</taxon>
    </lineage>
</organism>
<dbReference type="InterPro" id="IPR036226">
    <property type="entry name" value="LipOase_C_sf"/>
</dbReference>
<keyword evidence="7" id="KW-0560">Oxidoreductase</keyword>
<feature type="region of interest" description="Disordered" evidence="9">
    <location>
        <begin position="524"/>
        <end position="545"/>
    </location>
</feature>
<evidence type="ECO:0000256" key="1">
    <source>
        <dbReference type="ARBA" id="ARBA00000366"/>
    </source>
</evidence>
<protein>
    <recommendedName>
        <fullName evidence="4">Manganese lipoxygenase</fullName>
        <ecNumber evidence="3">1.13.11.45</ecNumber>
    </recommendedName>
</protein>
<evidence type="ECO:0000256" key="4">
    <source>
        <dbReference type="ARBA" id="ARBA00021175"/>
    </source>
</evidence>
<dbReference type="Proteomes" id="UP001320245">
    <property type="component" value="Unassembled WGS sequence"/>
</dbReference>
<evidence type="ECO:0000256" key="2">
    <source>
        <dbReference type="ARBA" id="ARBA00001936"/>
    </source>
</evidence>
<dbReference type="InterPro" id="IPR013819">
    <property type="entry name" value="LipOase_C"/>
</dbReference>
<keyword evidence="5" id="KW-0479">Metal-binding</keyword>
<keyword evidence="12" id="KW-1185">Reference proteome</keyword>
<evidence type="ECO:0000259" key="10">
    <source>
        <dbReference type="PROSITE" id="PS51393"/>
    </source>
</evidence>
<name>A0AAN9U7L0_9PEZI</name>
<dbReference type="PANTHER" id="PTHR11771">
    <property type="entry name" value="LIPOXYGENASE"/>
    <property type="match status" value="1"/>
</dbReference>
<feature type="compositionally biased region" description="Polar residues" evidence="9">
    <location>
        <begin position="527"/>
        <end position="538"/>
    </location>
</feature>
<keyword evidence="6" id="KW-0223">Dioxygenase</keyword>
<dbReference type="GO" id="GO:0050584">
    <property type="term" value="F:linoleate 11-lipoxygenase activity"/>
    <property type="evidence" value="ECO:0007669"/>
    <property type="project" value="UniProtKB-EC"/>
</dbReference>
<evidence type="ECO:0000256" key="3">
    <source>
        <dbReference type="ARBA" id="ARBA00013178"/>
    </source>
</evidence>
<gene>
    <name evidence="11" type="ORF">SLS53_004681</name>
</gene>
<dbReference type="SUPFAM" id="SSF48484">
    <property type="entry name" value="Lipoxigenase"/>
    <property type="match status" value="1"/>
</dbReference>
<keyword evidence="8" id="KW-0464">Manganese</keyword>
<dbReference type="GO" id="GO:0034440">
    <property type="term" value="P:lipid oxidation"/>
    <property type="evidence" value="ECO:0007669"/>
    <property type="project" value="InterPro"/>
</dbReference>
<evidence type="ECO:0000256" key="5">
    <source>
        <dbReference type="ARBA" id="ARBA00022723"/>
    </source>
</evidence>
<sequence>MSASAAHTQSPKNGVAVLVPDDLAPNQSSRIYHPKMHFSQLLLSALALLATQGVPGDAVAVPKAKRNDSTVARYTTTQFASDPKARAAALATIRAGFTYGPAVAGGPYYPSGILGKAKAAADLASLQTDLTAEEVLTAEDSAAAIAGNLSGKYDGLKTLEDYTLLYDSEWTKTLPKGPAPGILTNYTQDLLFSMERLSTSPYAIRRLNPTSDALAFEVDDSVVTKVAGATLRQLLGAGRLFYADHSDQAKLSRTDVYAPACDAYFFIDEASGNFLPLAIRTGVGANLVYTPEDEDEDWLLAKIMYNVNDFWFAQWNHLAQTHEVIQIVWMAAIRTVSASHPVYALLDRLMFEVFSIQPLASTVLFVEGGAVDEIFGYKGTAAQDYATARYKDSSGAFRANYFLSDLESRGLINPSVGPELSHFPFYEDAAVIHSAIRAFVASFVASYYHSDSDVEADSELQAWAREANGPAEVIDFPETIASAEALVDVLTHMAHLASTAHHTVNTNELLSVSSTLPFHPPALYSPVPTTKGSHGSNASSSSSSSSSSALVDFLPPLDKVVTQLTFAGLFARPLLADTNRTLLHMFDDEEMLARMNAETRAAAVTFKGTMQAFSNEVGARSFGPDGLSQGMPFLWQALDPSVVPYSVTT</sequence>
<dbReference type="InterPro" id="IPR000907">
    <property type="entry name" value="LipOase"/>
</dbReference>
<dbReference type="EMBL" id="JAJSPL020000016">
    <property type="protein sequence ID" value="KAK7742095.1"/>
    <property type="molecule type" value="Genomic_DNA"/>
</dbReference>
<feature type="domain" description="Lipoxygenase" evidence="10">
    <location>
        <begin position="157"/>
        <end position="649"/>
    </location>
</feature>
<dbReference type="Gene3D" id="3.10.450.60">
    <property type="match status" value="1"/>
</dbReference>
<dbReference type="GO" id="GO:0043651">
    <property type="term" value="P:linoleic acid metabolic process"/>
    <property type="evidence" value="ECO:0007669"/>
    <property type="project" value="UniProtKB-ARBA"/>
</dbReference>
<evidence type="ECO:0000313" key="12">
    <source>
        <dbReference type="Proteomes" id="UP001320245"/>
    </source>
</evidence>
<dbReference type="Pfam" id="PF00305">
    <property type="entry name" value="Lipoxygenase"/>
    <property type="match status" value="1"/>
</dbReference>
<dbReference type="PROSITE" id="PS51393">
    <property type="entry name" value="LIPOXYGENASE_3"/>
    <property type="match status" value="1"/>
</dbReference>
<dbReference type="EC" id="1.13.11.45" evidence="3"/>
<dbReference type="AlphaFoldDB" id="A0AAN9U7L0"/>
<evidence type="ECO:0000256" key="6">
    <source>
        <dbReference type="ARBA" id="ARBA00022964"/>
    </source>
</evidence>
<evidence type="ECO:0000313" key="11">
    <source>
        <dbReference type="EMBL" id="KAK7742095.1"/>
    </source>
</evidence>
<accession>A0AAN9U7L0</accession>
<evidence type="ECO:0000256" key="8">
    <source>
        <dbReference type="ARBA" id="ARBA00023211"/>
    </source>
</evidence>
<comment type="cofactor">
    <cofactor evidence="2">
        <name>Mn(2+)</name>
        <dbReference type="ChEBI" id="CHEBI:29035"/>
    </cofactor>
</comment>
<proteinExistence type="predicted"/>